<reference evidence="1 2" key="1">
    <citation type="submission" date="2020-02" db="EMBL/GenBank/DDBJ databases">
        <title>Whole-genome analyses of novel actinobacteria.</title>
        <authorList>
            <person name="Sahin N."/>
            <person name="Tokatli A."/>
        </authorList>
    </citation>
    <scope>NUCLEOTIDE SEQUENCE [LARGE SCALE GENOMIC DNA]</scope>
    <source>
        <strain evidence="1 2">YC419</strain>
    </source>
</reference>
<organism evidence="1 2">
    <name type="scientific">Streptomyces ureilyticus</name>
    <dbReference type="NCBI Taxonomy" id="1775131"/>
    <lineage>
        <taxon>Bacteria</taxon>
        <taxon>Bacillati</taxon>
        <taxon>Actinomycetota</taxon>
        <taxon>Actinomycetes</taxon>
        <taxon>Kitasatosporales</taxon>
        <taxon>Streptomycetaceae</taxon>
        <taxon>Streptomyces</taxon>
    </lineage>
</organism>
<proteinExistence type="predicted"/>
<gene>
    <name evidence="1" type="ORF">G6048_18950</name>
</gene>
<sequence length="72" mass="7479">MSVVARGRTRALPRVCGVQRRGVRPAGFGRCAAPRTGEGAVEVPLARVAIVHDAGRLDSGQVTFLGVAVKVV</sequence>
<evidence type="ECO:0000313" key="2">
    <source>
        <dbReference type="Proteomes" id="UP001518140"/>
    </source>
</evidence>
<dbReference type="Proteomes" id="UP001518140">
    <property type="component" value="Unassembled WGS sequence"/>
</dbReference>
<accession>A0ABX0DU01</accession>
<dbReference type="EMBL" id="JAAKZX010000054">
    <property type="protein sequence ID" value="NGO44150.1"/>
    <property type="molecule type" value="Genomic_DNA"/>
</dbReference>
<name>A0ABX0DU01_9ACTN</name>
<keyword evidence="2" id="KW-1185">Reference proteome</keyword>
<evidence type="ECO:0000313" key="1">
    <source>
        <dbReference type="EMBL" id="NGO44150.1"/>
    </source>
</evidence>
<comment type="caution">
    <text evidence="1">The sequence shown here is derived from an EMBL/GenBank/DDBJ whole genome shotgun (WGS) entry which is preliminary data.</text>
</comment>
<protein>
    <submittedName>
        <fullName evidence="1">Uncharacterized protein</fullName>
    </submittedName>
</protein>